<evidence type="ECO:0000256" key="2">
    <source>
        <dbReference type="ARBA" id="ARBA00004613"/>
    </source>
</evidence>
<dbReference type="InterPro" id="IPR036852">
    <property type="entry name" value="Peptidase_S8/S53_dom_sf"/>
</dbReference>
<dbReference type="PROSITE" id="PS00136">
    <property type="entry name" value="SUBTILASE_ASP"/>
    <property type="match status" value="1"/>
</dbReference>
<dbReference type="InterPro" id="IPR023828">
    <property type="entry name" value="Peptidase_S8_Ser-AS"/>
</dbReference>
<keyword evidence="6 9" id="KW-0378">Hydrolase</keyword>
<dbReference type="PROSITE" id="PS00138">
    <property type="entry name" value="SUBTILASE_SER"/>
    <property type="match status" value="1"/>
</dbReference>
<comment type="caution">
    <text evidence="13">The sequence shown here is derived from an EMBL/GenBank/DDBJ whole genome shotgun (WGS) entry which is preliminary data.</text>
</comment>
<dbReference type="PROSITE" id="PS51892">
    <property type="entry name" value="SUBTILASE"/>
    <property type="match status" value="1"/>
</dbReference>
<dbReference type="InterPro" id="IPR050131">
    <property type="entry name" value="Peptidase_S8_subtilisin-like"/>
</dbReference>
<feature type="active site" description="Charge relay system" evidence="9">
    <location>
        <position position="543"/>
    </location>
</feature>
<evidence type="ECO:0000256" key="4">
    <source>
        <dbReference type="ARBA" id="ARBA00022525"/>
    </source>
</evidence>
<dbReference type="InterPro" id="IPR022398">
    <property type="entry name" value="Peptidase_S8_His-AS"/>
</dbReference>
<feature type="domain" description="Peptidase S8/S53" evidence="12">
    <location>
        <begin position="350"/>
        <end position="591"/>
    </location>
</feature>
<comment type="similarity">
    <text evidence="3 9 10">Belongs to the peptidase S8 family.</text>
</comment>
<dbReference type="EMBL" id="PDOF01000001">
    <property type="protein sequence ID" value="PYZ98350.1"/>
    <property type="molecule type" value="Genomic_DNA"/>
</dbReference>
<evidence type="ECO:0000256" key="6">
    <source>
        <dbReference type="ARBA" id="ARBA00022801"/>
    </source>
</evidence>
<gene>
    <name evidence="13" type="ORF">CR205_07065</name>
</gene>
<evidence type="ECO:0000259" key="12">
    <source>
        <dbReference type="Pfam" id="PF00082"/>
    </source>
</evidence>
<evidence type="ECO:0000256" key="3">
    <source>
        <dbReference type="ARBA" id="ARBA00011073"/>
    </source>
</evidence>
<dbReference type="Gene3D" id="3.40.50.200">
    <property type="entry name" value="Peptidase S8/S53 domain"/>
    <property type="match status" value="1"/>
</dbReference>
<feature type="region of interest" description="Disordered" evidence="11">
    <location>
        <begin position="296"/>
        <end position="322"/>
    </location>
</feature>
<evidence type="ECO:0000256" key="9">
    <source>
        <dbReference type="PROSITE-ProRule" id="PRU01240"/>
    </source>
</evidence>
<dbReference type="PROSITE" id="PS00137">
    <property type="entry name" value="SUBTILASE_HIS"/>
    <property type="match status" value="1"/>
</dbReference>
<dbReference type="SUPFAM" id="SSF52743">
    <property type="entry name" value="Subtilisin-like"/>
    <property type="match status" value="1"/>
</dbReference>
<evidence type="ECO:0000256" key="5">
    <source>
        <dbReference type="ARBA" id="ARBA00022670"/>
    </source>
</evidence>
<keyword evidence="7 9" id="KW-0720">Serine protease</keyword>
<accession>A0A2W0HEB9</accession>
<proteinExistence type="inferred from homology"/>
<evidence type="ECO:0000256" key="8">
    <source>
        <dbReference type="ARBA" id="ARBA00022837"/>
    </source>
</evidence>
<dbReference type="InterPro" id="IPR034084">
    <property type="entry name" value="Thermitase-like_dom"/>
</dbReference>
<dbReference type="Proteomes" id="UP000248066">
    <property type="component" value="Unassembled WGS sequence"/>
</dbReference>
<evidence type="ECO:0000256" key="11">
    <source>
        <dbReference type="SAM" id="MobiDB-lite"/>
    </source>
</evidence>
<sequence>MRRIIRLSAFFSLALLTVLAVWFFSENQEEDLAAEQSGLQAQMDEIFAEDVTYTVSMFLDKMEDQLLQWANHKEKERDLSDLKEEIFDHPHYQGFALVYENGEVNKVGSVTDNPQEKLTKEKKEGVWISEPFIEKGIEKLLIGTKAGSTWCIGEMDLSFVSSFINEIAMITDDNGQFFIGSSNLAVDFDPQETELPYVKKSVPGIDWDVYVHSQPTAKVKEPYKEGEVVVRLKEGVDAKKWAKERGVHILDQEDQDCVFRDYDRSTDQLLRDFSNDPNIYFIEPNFTVEKQTAYHGKRSSTGLKEKPSIVEPQEEGGAEPNDELYDPYQWNLNQITITDGWQRTSGSADIPIAIIDSGVDPEHVDLADRITDGYNAFEDNGHYHDENGHGTHVAGVAAAVTNNVEGIAGVSWDNPILAVKALDSNAEGNAFSIAEAIRWSVNNGARVINLSLGDTHDSEVMRDAVRFAYEQDVVMIAASGNESVETPMYPAAYPEVFTVAALDPDGNRAVFSNFGEHVDVSAPGEHIPSTYVNNEYVAMSGTSMAAPHVAGLAGLILSINPELTNEEVYQIIRNSCDDIGDPGVDAYTGHGVINVTTALSLAAGE</sequence>
<dbReference type="InterPro" id="IPR000209">
    <property type="entry name" value="Peptidase_S8/S53_dom"/>
</dbReference>
<dbReference type="PANTHER" id="PTHR43806:SF11">
    <property type="entry name" value="CEREVISIN-RELATED"/>
    <property type="match status" value="1"/>
</dbReference>
<evidence type="ECO:0000256" key="10">
    <source>
        <dbReference type="RuleBase" id="RU003355"/>
    </source>
</evidence>
<dbReference type="GO" id="GO:0004252">
    <property type="term" value="F:serine-type endopeptidase activity"/>
    <property type="evidence" value="ECO:0007669"/>
    <property type="project" value="UniProtKB-UniRule"/>
</dbReference>
<dbReference type="InterPro" id="IPR023827">
    <property type="entry name" value="Peptidase_S8_Asp-AS"/>
</dbReference>
<keyword evidence="5 9" id="KW-0645">Protease</keyword>
<dbReference type="OrthoDB" id="9798386at2"/>
<keyword evidence="8" id="KW-0106">Calcium</keyword>
<keyword evidence="14" id="KW-1185">Reference proteome</keyword>
<dbReference type="GO" id="GO:0006508">
    <property type="term" value="P:proteolysis"/>
    <property type="evidence" value="ECO:0007669"/>
    <property type="project" value="UniProtKB-KW"/>
</dbReference>
<feature type="compositionally biased region" description="Acidic residues" evidence="11">
    <location>
        <begin position="312"/>
        <end position="322"/>
    </location>
</feature>
<dbReference type="CDD" id="cd07484">
    <property type="entry name" value="Peptidases_S8_Thermitase_like"/>
    <property type="match status" value="1"/>
</dbReference>
<dbReference type="RefSeq" id="WP_110518223.1">
    <property type="nucleotide sequence ID" value="NZ_PDOF01000001.1"/>
</dbReference>
<protein>
    <submittedName>
        <fullName evidence="13">Peptidase S8</fullName>
    </submittedName>
</protein>
<feature type="active site" description="Charge relay system" evidence="9">
    <location>
        <position position="356"/>
    </location>
</feature>
<dbReference type="PRINTS" id="PR00723">
    <property type="entry name" value="SUBTILISIN"/>
</dbReference>
<evidence type="ECO:0000313" key="14">
    <source>
        <dbReference type="Proteomes" id="UP000248066"/>
    </source>
</evidence>
<dbReference type="PANTHER" id="PTHR43806">
    <property type="entry name" value="PEPTIDASE S8"/>
    <property type="match status" value="1"/>
</dbReference>
<comment type="cofactor">
    <cofactor evidence="1">
        <name>Ca(2+)</name>
        <dbReference type="ChEBI" id="CHEBI:29108"/>
    </cofactor>
</comment>
<evidence type="ECO:0000256" key="7">
    <source>
        <dbReference type="ARBA" id="ARBA00022825"/>
    </source>
</evidence>
<reference evidence="13 14" key="1">
    <citation type="submission" date="2017-10" db="EMBL/GenBank/DDBJ databases">
        <title>Bacillus sp. nov., a halophilic bacterium isolated from a Yangshapao Lake.</title>
        <authorList>
            <person name="Wang H."/>
        </authorList>
    </citation>
    <scope>NUCLEOTIDE SEQUENCE [LARGE SCALE GENOMIC DNA]</scope>
    <source>
        <strain evidence="13 14">YSP-3</strain>
    </source>
</reference>
<dbReference type="InterPro" id="IPR015500">
    <property type="entry name" value="Peptidase_S8_subtilisin-rel"/>
</dbReference>
<keyword evidence="4" id="KW-0964">Secreted</keyword>
<evidence type="ECO:0000313" key="13">
    <source>
        <dbReference type="EMBL" id="PYZ98350.1"/>
    </source>
</evidence>
<feature type="active site" description="Charge relay system" evidence="9">
    <location>
        <position position="389"/>
    </location>
</feature>
<dbReference type="AlphaFoldDB" id="A0A2W0HEB9"/>
<evidence type="ECO:0000256" key="1">
    <source>
        <dbReference type="ARBA" id="ARBA00001913"/>
    </source>
</evidence>
<comment type="subcellular location">
    <subcellularLocation>
        <location evidence="2">Secreted</location>
    </subcellularLocation>
</comment>
<organism evidence="13 14">
    <name type="scientific">Alteribacter lacisalsi</name>
    <dbReference type="NCBI Taxonomy" id="2045244"/>
    <lineage>
        <taxon>Bacteria</taxon>
        <taxon>Bacillati</taxon>
        <taxon>Bacillota</taxon>
        <taxon>Bacilli</taxon>
        <taxon>Bacillales</taxon>
        <taxon>Bacillaceae</taxon>
        <taxon>Alteribacter</taxon>
    </lineage>
</organism>
<dbReference type="Pfam" id="PF00082">
    <property type="entry name" value="Peptidase_S8"/>
    <property type="match status" value="1"/>
</dbReference>
<name>A0A2W0HEB9_9BACI</name>
<dbReference type="GO" id="GO:0005576">
    <property type="term" value="C:extracellular region"/>
    <property type="evidence" value="ECO:0007669"/>
    <property type="project" value="UniProtKB-SubCell"/>
</dbReference>